<dbReference type="CDD" id="cd02883">
    <property type="entry name" value="NUDIX_Hydrolase"/>
    <property type="match status" value="1"/>
</dbReference>
<dbReference type="Pfam" id="PF00293">
    <property type="entry name" value="NUDIX"/>
    <property type="match status" value="1"/>
</dbReference>
<dbReference type="SUPFAM" id="SSF55811">
    <property type="entry name" value="Nudix"/>
    <property type="match status" value="1"/>
</dbReference>
<evidence type="ECO:0000256" key="2">
    <source>
        <dbReference type="ARBA" id="ARBA00022801"/>
    </source>
</evidence>
<dbReference type="PROSITE" id="PS51462">
    <property type="entry name" value="NUDIX"/>
    <property type="match status" value="1"/>
</dbReference>
<dbReference type="Gene3D" id="3.90.79.10">
    <property type="entry name" value="Nucleoside Triphosphate Pyrophosphohydrolase"/>
    <property type="match status" value="1"/>
</dbReference>
<protein>
    <submittedName>
        <fullName evidence="4">NUDIX hydrolase</fullName>
    </submittedName>
</protein>
<feature type="domain" description="Nudix hydrolase" evidence="3">
    <location>
        <begin position="8"/>
        <end position="133"/>
    </location>
</feature>
<keyword evidence="2 4" id="KW-0378">Hydrolase</keyword>
<evidence type="ECO:0000259" key="3">
    <source>
        <dbReference type="PROSITE" id="PS51462"/>
    </source>
</evidence>
<proteinExistence type="predicted"/>
<evidence type="ECO:0000313" key="5">
    <source>
        <dbReference type="Proteomes" id="UP000234956"/>
    </source>
</evidence>
<dbReference type="Proteomes" id="UP000234956">
    <property type="component" value="Unassembled WGS sequence"/>
</dbReference>
<accession>A0A2I0V4C7</accession>
<gene>
    <name evidence="4" type="ORF">CRI88_01815</name>
</gene>
<dbReference type="InterPro" id="IPR015797">
    <property type="entry name" value="NUDIX_hydrolase-like_dom_sf"/>
</dbReference>
<dbReference type="PANTHER" id="PTHR43046">
    <property type="entry name" value="GDP-MANNOSE MANNOSYL HYDROLASE"/>
    <property type="match status" value="1"/>
</dbReference>
<dbReference type="InterPro" id="IPR000086">
    <property type="entry name" value="NUDIX_hydrolase_dom"/>
</dbReference>
<dbReference type="PANTHER" id="PTHR43046:SF2">
    <property type="entry name" value="8-OXO-DGTP DIPHOSPHATASE-RELATED"/>
    <property type="match status" value="1"/>
</dbReference>
<evidence type="ECO:0000313" key="4">
    <source>
        <dbReference type="EMBL" id="PKU53092.1"/>
    </source>
</evidence>
<reference evidence="4 5" key="1">
    <citation type="submission" date="2017-10" db="EMBL/GenBank/DDBJ databases">
        <title>Draft genome of Lysinibacillus fusiformis strain Juneja, a laboratory-derived pathogen of Drosophila melanogaster.</title>
        <authorList>
            <person name="Smith B.R."/>
            <person name="Unckless R.L."/>
        </authorList>
    </citation>
    <scope>NUCLEOTIDE SEQUENCE [LARGE SCALE GENOMIC DNA]</scope>
    <source>
        <strain evidence="4 5">Juneja</strain>
    </source>
</reference>
<comment type="cofactor">
    <cofactor evidence="1">
        <name>Mg(2+)</name>
        <dbReference type="ChEBI" id="CHEBI:18420"/>
    </cofactor>
</comment>
<dbReference type="GO" id="GO:0016787">
    <property type="term" value="F:hydrolase activity"/>
    <property type="evidence" value="ECO:0007669"/>
    <property type="project" value="UniProtKB-KW"/>
</dbReference>
<comment type="caution">
    <text evidence="4">The sequence shown here is derived from an EMBL/GenBank/DDBJ whole genome shotgun (WGS) entry which is preliminary data.</text>
</comment>
<dbReference type="EMBL" id="PDFK01000001">
    <property type="protein sequence ID" value="PKU53092.1"/>
    <property type="molecule type" value="Genomic_DNA"/>
</dbReference>
<name>A0A2I0V4C7_9BACI</name>
<organism evidence="4 5">
    <name type="scientific">Lysinibacillus fusiformis</name>
    <dbReference type="NCBI Taxonomy" id="28031"/>
    <lineage>
        <taxon>Bacteria</taxon>
        <taxon>Bacillati</taxon>
        <taxon>Bacillota</taxon>
        <taxon>Bacilli</taxon>
        <taxon>Bacillales</taxon>
        <taxon>Bacillaceae</taxon>
        <taxon>Lysinibacillus</taxon>
    </lineage>
</organism>
<sequence>MEVFLLGKWQGAAAICLNDNNQLLMVLQGTVEEEKTWAVPSGGKEAAEDFKACCIREVYQETGYIVAILKEIYCKQNEAVEVHYFETVMIDGQMMIHDPDELIYDIAWQSKNEVAQLSLTFPEDRAFLLSLFQ</sequence>
<dbReference type="AlphaFoldDB" id="A0A2I0V4C7"/>
<evidence type="ECO:0000256" key="1">
    <source>
        <dbReference type="ARBA" id="ARBA00001946"/>
    </source>
</evidence>